<dbReference type="SMART" id="SM00448">
    <property type="entry name" value="REC"/>
    <property type="match status" value="1"/>
</dbReference>
<protein>
    <submittedName>
        <fullName evidence="5">Response regulator</fullName>
    </submittedName>
</protein>
<evidence type="ECO:0000256" key="2">
    <source>
        <dbReference type="ARBA" id="ARBA00023012"/>
    </source>
</evidence>
<dbReference type="Gene3D" id="3.40.50.2300">
    <property type="match status" value="1"/>
</dbReference>
<feature type="domain" description="Response regulatory" evidence="4">
    <location>
        <begin position="7"/>
        <end position="125"/>
    </location>
</feature>
<accession>A0A4U1BXV9</accession>
<dbReference type="GO" id="GO:0000160">
    <property type="term" value="P:phosphorelay signal transduction system"/>
    <property type="evidence" value="ECO:0007669"/>
    <property type="project" value="UniProtKB-KW"/>
</dbReference>
<dbReference type="RefSeq" id="WP_136878283.1">
    <property type="nucleotide sequence ID" value="NZ_SWBO01000013.1"/>
</dbReference>
<keyword evidence="1 3" id="KW-0597">Phosphoprotein</keyword>
<dbReference type="OrthoDB" id="9796457at2"/>
<dbReference type="PROSITE" id="PS50110">
    <property type="entry name" value="RESPONSE_REGULATORY"/>
    <property type="match status" value="1"/>
</dbReference>
<feature type="modified residue" description="4-aspartylphosphate" evidence="3">
    <location>
        <position position="56"/>
    </location>
</feature>
<dbReference type="SUPFAM" id="SSF52172">
    <property type="entry name" value="CheY-like"/>
    <property type="match status" value="1"/>
</dbReference>
<dbReference type="Proteomes" id="UP000310477">
    <property type="component" value="Unassembled WGS sequence"/>
</dbReference>
<keyword evidence="2" id="KW-0902">Two-component regulatory system</keyword>
<evidence type="ECO:0000256" key="1">
    <source>
        <dbReference type="ARBA" id="ARBA00022553"/>
    </source>
</evidence>
<evidence type="ECO:0000313" key="6">
    <source>
        <dbReference type="Proteomes" id="UP000310477"/>
    </source>
</evidence>
<dbReference type="PANTHER" id="PTHR45339">
    <property type="entry name" value="HYBRID SIGNAL TRANSDUCTION HISTIDINE KINASE J"/>
    <property type="match status" value="1"/>
</dbReference>
<proteinExistence type="predicted"/>
<reference evidence="5 6" key="1">
    <citation type="submission" date="2019-04" db="EMBL/GenBank/DDBJ databases">
        <title>Pedobacter sp. AR-2-6 sp. nov., isolated from Arctic soil.</title>
        <authorList>
            <person name="Dahal R.H."/>
            <person name="Kim D.-U."/>
        </authorList>
    </citation>
    <scope>NUCLEOTIDE SEQUENCE [LARGE SCALE GENOMIC DNA]</scope>
    <source>
        <strain evidence="5 6">AR-2-6</strain>
    </source>
</reference>
<dbReference type="InterPro" id="IPR001789">
    <property type="entry name" value="Sig_transdc_resp-reg_receiver"/>
</dbReference>
<gene>
    <name evidence="5" type="ORF">FA045_17000</name>
</gene>
<keyword evidence="6" id="KW-1185">Reference proteome</keyword>
<name>A0A4U1BXV9_9SPHI</name>
<evidence type="ECO:0000256" key="3">
    <source>
        <dbReference type="PROSITE-ProRule" id="PRU00169"/>
    </source>
</evidence>
<dbReference type="CDD" id="cd17546">
    <property type="entry name" value="REC_hyHK_CKI1_RcsC-like"/>
    <property type="match status" value="1"/>
</dbReference>
<evidence type="ECO:0000313" key="5">
    <source>
        <dbReference type="EMBL" id="TKB97254.1"/>
    </source>
</evidence>
<evidence type="ECO:0000259" key="4">
    <source>
        <dbReference type="PROSITE" id="PS50110"/>
    </source>
</evidence>
<dbReference type="Pfam" id="PF00072">
    <property type="entry name" value="Response_reg"/>
    <property type="match status" value="1"/>
</dbReference>
<dbReference type="InterPro" id="IPR011006">
    <property type="entry name" value="CheY-like_superfamily"/>
</dbReference>
<comment type="caution">
    <text evidence="5">The sequence shown here is derived from an EMBL/GenBank/DDBJ whole genome shotgun (WGS) entry which is preliminary data.</text>
</comment>
<dbReference type="AlphaFoldDB" id="A0A4U1BXV9"/>
<organism evidence="5 6">
    <name type="scientific">Pedobacter cryotolerans</name>
    <dbReference type="NCBI Taxonomy" id="2571270"/>
    <lineage>
        <taxon>Bacteria</taxon>
        <taxon>Pseudomonadati</taxon>
        <taxon>Bacteroidota</taxon>
        <taxon>Sphingobacteriia</taxon>
        <taxon>Sphingobacteriales</taxon>
        <taxon>Sphingobacteriaceae</taxon>
        <taxon>Pedobacter</taxon>
    </lineage>
</organism>
<sequence length="128" mass="14084">MNISSLSILVAEDNPMNTLLMKKLLAKWDITPDFAANGEDAVKLFSTNNYDLILMDIHMPILDGFEATALIRNDANQLKAKTPIIALTASVALDAREKIAQAGINDFVSKPFNPDELKEKLEEIAAKL</sequence>
<dbReference type="EMBL" id="SWBO01000013">
    <property type="protein sequence ID" value="TKB97254.1"/>
    <property type="molecule type" value="Genomic_DNA"/>
</dbReference>
<dbReference type="PANTHER" id="PTHR45339:SF1">
    <property type="entry name" value="HYBRID SIGNAL TRANSDUCTION HISTIDINE KINASE J"/>
    <property type="match status" value="1"/>
</dbReference>